<dbReference type="KEGG" id="mdi:METDI0424"/>
<organism evidence="2 3">
    <name type="scientific">Methylorubrum extorquens (strain DSM 6343 / CIP 106787 / DM4)</name>
    <name type="common">Methylobacterium extorquens</name>
    <dbReference type="NCBI Taxonomy" id="661410"/>
    <lineage>
        <taxon>Bacteria</taxon>
        <taxon>Pseudomonadati</taxon>
        <taxon>Pseudomonadota</taxon>
        <taxon>Alphaproteobacteria</taxon>
        <taxon>Hyphomicrobiales</taxon>
        <taxon>Methylobacteriaceae</taxon>
        <taxon>Methylorubrum</taxon>
    </lineage>
</organism>
<feature type="compositionally biased region" description="Acidic residues" evidence="1">
    <location>
        <begin position="124"/>
        <end position="133"/>
    </location>
</feature>
<gene>
    <name evidence="2" type="ORF">METD_I0424</name>
</gene>
<feature type="region of interest" description="Disordered" evidence="1">
    <location>
        <begin position="93"/>
        <end position="164"/>
    </location>
</feature>
<evidence type="ECO:0000313" key="3">
    <source>
        <dbReference type="Proteomes" id="UP000008070"/>
    </source>
</evidence>
<dbReference type="HOGENOM" id="CLU_1516187_0_0_5"/>
<accession>C7C9B7</accession>
<dbReference type="GeneID" id="72987749"/>
<dbReference type="AlphaFoldDB" id="C7C9B7"/>
<name>C7C9B7_METED</name>
<dbReference type="RefSeq" id="WP_012779214.1">
    <property type="nucleotide sequence ID" value="NC_012988.1"/>
</dbReference>
<sequence length="177" mass="18716">MGTREFTDAEERARRVALVQAVGERVYGGSWQTPLAEALSAATGRPLGRARVAQWMLADGAKPVPAWALDALPAIARDGAARLRRHADELDALFAEGGAGAPPAQSEPDAAEEPPFESGPAAAADDDDFDVDAFVEANAHLRPARPAPEPAPEPERPAGWRSAFAEAHAARWAPRNV</sequence>
<dbReference type="EMBL" id="FP103042">
    <property type="protein sequence ID" value="CAX22083.1"/>
    <property type="molecule type" value="Genomic_DNA"/>
</dbReference>
<protein>
    <submittedName>
        <fullName evidence="2">Uncharacterized protein</fullName>
    </submittedName>
</protein>
<dbReference type="Proteomes" id="UP000008070">
    <property type="component" value="Chromosome"/>
</dbReference>
<evidence type="ECO:0000256" key="1">
    <source>
        <dbReference type="SAM" id="MobiDB-lite"/>
    </source>
</evidence>
<evidence type="ECO:0000313" key="2">
    <source>
        <dbReference type="EMBL" id="CAX22083.1"/>
    </source>
</evidence>
<proteinExistence type="predicted"/>
<reference evidence="3" key="1">
    <citation type="journal article" date="2009" name="PLoS ONE">
        <title>Methylobacterium genome sequences: a reference blueprint to investigate microbial metabolism of C1 compounds from natural and industrial sources.</title>
        <authorList>
            <person name="Vuilleumier S."/>
            <person name="Chistoserdova L."/>
            <person name="Lee M.-C."/>
            <person name="Bringel F."/>
            <person name="Lajus A."/>
            <person name="Zhou Y."/>
            <person name="Gourion B."/>
            <person name="Barbe V."/>
            <person name="Chang J."/>
            <person name="Cruveiller S."/>
            <person name="Dossat C."/>
            <person name="Gillett W."/>
            <person name="Gruffaz C."/>
            <person name="Haugen E."/>
            <person name="Hourcade E."/>
            <person name="Levy R."/>
            <person name="Mangenot S."/>
            <person name="Muller E."/>
            <person name="Nadalig T."/>
            <person name="Pagni M."/>
            <person name="Penny C."/>
            <person name="Peyraud R."/>
            <person name="Robinson D.G."/>
            <person name="Roche D."/>
            <person name="Rouy Z."/>
            <person name="Saenampechek C."/>
            <person name="Salvignol G."/>
            <person name="Vallenet D."/>
            <person name="Wu Z."/>
            <person name="Marx C.J."/>
            <person name="Vorholt J.A."/>
            <person name="Olson M.V."/>
            <person name="Kaul R."/>
            <person name="Weissenbach J."/>
            <person name="Medigue C."/>
            <person name="Lidstrom M.E."/>
        </authorList>
    </citation>
    <scope>NUCLEOTIDE SEQUENCE [LARGE SCALE GENOMIC DNA]</scope>
    <source>
        <strain evidence="3">DSM 6343 / CIP 106787 / DM4</strain>
    </source>
</reference>